<keyword evidence="2" id="KW-1185">Reference proteome</keyword>
<evidence type="ECO:0000313" key="1">
    <source>
        <dbReference type="EMBL" id="CAG8601735.1"/>
    </source>
</evidence>
<protein>
    <submittedName>
        <fullName evidence="1">24612_t:CDS:1</fullName>
    </submittedName>
</protein>
<dbReference type="EMBL" id="CAJVQC010009202">
    <property type="protein sequence ID" value="CAG8601735.1"/>
    <property type="molecule type" value="Genomic_DNA"/>
</dbReference>
<feature type="non-terminal residue" evidence="1">
    <location>
        <position position="1"/>
    </location>
</feature>
<accession>A0ACA9MPS9</accession>
<evidence type="ECO:0000313" key="2">
    <source>
        <dbReference type="Proteomes" id="UP000789920"/>
    </source>
</evidence>
<name>A0ACA9MPS9_9GLOM</name>
<proteinExistence type="predicted"/>
<reference evidence="1" key="1">
    <citation type="submission" date="2021-06" db="EMBL/GenBank/DDBJ databases">
        <authorList>
            <person name="Kallberg Y."/>
            <person name="Tangrot J."/>
            <person name="Rosling A."/>
        </authorList>
    </citation>
    <scope>NUCLEOTIDE SEQUENCE</scope>
    <source>
        <strain evidence="1">MA461A</strain>
    </source>
</reference>
<organism evidence="1 2">
    <name type="scientific">Racocetra persica</name>
    <dbReference type="NCBI Taxonomy" id="160502"/>
    <lineage>
        <taxon>Eukaryota</taxon>
        <taxon>Fungi</taxon>
        <taxon>Fungi incertae sedis</taxon>
        <taxon>Mucoromycota</taxon>
        <taxon>Glomeromycotina</taxon>
        <taxon>Glomeromycetes</taxon>
        <taxon>Diversisporales</taxon>
        <taxon>Gigasporaceae</taxon>
        <taxon>Racocetra</taxon>
    </lineage>
</organism>
<sequence>KNKFFDPVFLIDSTAKAETATANFNVVHGSIATEILLVKDKSKQ</sequence>
<dbReference type="Proteomes" id="UP000789920">
    <property type="component" value="Unassembled WGS sequence"/>
</dbReference>
<comment type="caution">
    <text evidence="1">The sequence shown here is derived from an EMBL/GenBank/DDBJ whole genome shotgun (WGS) entry which is preliminary data.</text>
</comment>
<gene>
    <name evidence="1" type="ORF">RPERSI_LOCUS5946</name>
</gene>